<sequence>MSSRSSTSSISSSSRSSQPATITYRQSVRQQGVDYPADIPEILVKDGTKYSLINTSYYERIEFTMLGRNAANIPETTVQRRGVKTIDELKAEARARKE</sequence>
<feature type="region of interest" description="Disordered" evidence="1">
    <location>
        <begin position="1"/>
        <end position="30"/>
    </location>
</feature>
<feature type="compositionally biased region" description="Low complexity" evidence="1">
    <location>
        <begin position="1"/>
        <end position="17"/>
    </location>
</feature>
<proteinExistence type="predicted"/>
<evidence type="ECO:0000256" key="1">
    <source>
        <dbReference type="SAM" id="MobiDB-lite"/>
    </source>
</evidence>
<reference evidence="3" key="1">
    <citation type="submission" date="2011-08" db="EMBL/GenBank/DDBJ databases">
        <authorList>
            <person name="Rombauts S."/>
        </authorList>
    </citation>
    <scope>NUCLEOTIDE SEQUENCE</scope>
    <source>
        <strain evidence="3">London</strain>
    </source>
</reference>
<dbReference type="HOGENOM" id="CLU_2336293_0_0_1"/>
<accession>T1KD76</accession>
<keyword evidence="3" id="KW-1185">Reference proteome</keyword>
<evidence type="ECO:0000313" key="3">
    <source>
        <dbReference type="Proteomes" id="UP000015104"/>
    </source>
</evidence>
<organism evidence="2 3">
    <name type="scientific">Tetranychus urticae</name>
    <name type="common">Two-spotted spider mite</name>
    <dbReference type="NCBI Taxonomy" id="32264"/>
    <lineage>
        <taxon>Eukaryota</taxon>
        <taxon>Metazoa</taxon>
        <taxon>Ecdysozoa</taxon>
        <taxon>Arthropoda</taxon>
        <taxon>Chelicerata</taxon>
        <taxon>Arachnida</taxon>
        <taxon>Acari</taxon>
        <taxon>Acariformes</taxon>
        <taxon>Trombidiformes</taxon>
        <taxon>Prostigmata</taxon>
        <taxon>Eleutherengona</taxon>
        <taxon>Raphignathae</taxon>
        <taxon>Tetranychoidea</taxon>
        <taxon>Tetranychidae</taxon>
        <taxon>Tetranychus</taxon>
    </lineage>
</organism>
<dbReference type="EnsemblMetazoa" id="tetur09g01940.1">
    <property type="protein sequence ID" value="tetur09g01940.1"/>
    <property type="gene ID" value="tetur09g01940"/>
</dbReference>
<dbReference type="EMBL" id="CAEY01002010">
    <property type="status" value="NOT_ANNOTATED_CDS"/>
    <property type="molecule type" value="Genomic_DNA"/>
</dbReference>
<name>T1KD76_TETUR</name>
<dbReference type="Proteomes" id="UP000015104">
    <property type="component" value="Unassembled WGS sequence"/>
</dbReference>
<protein>
    <submittedName>
        <fullName evidence="2">Uncharacterized protein</fullName>
    </submittedName>
</protein>
<reference evidence="2" key="2">
    <citation type="submission" date="2015-06" db="UniProtKB">
        <authorList>
            <consortium name="EnsemblMetazoa"/>
        </authorList>
    </citation>
    <scope>IDENTIFICATION</scope>
</reference>
<dbReference type="AlphaFoldDB" id="T1KD76"/>
<evidence type="ECO:0000313" key="2">
    <source>
        <dbReference type="EnsemblMetazoa" id="tetur09g01940.1"/>
    </source>
</evidence>
<feature type="compositionally biased region" description="Polar residues" evidence="1">
    <location>
        <begin position="18"/>
        <end position="30"/>
    </location>
</feature>